<comment type="caution">
    <text evidence="1">The sequence shown here is derived from an EMBL/GenBank/DDBJ whole genome shotgun (WGS) entry which is preliminary data.</text>
</comment>
<protein>
    <submittedName>
        <fullName evidence="1">M15 family metallopeptidase</fullName>
        <ecNumber evidence="1">3.4.17.-</ecNumber>
    </submittedName>
</protein>
<evidence type="ECO:0000313" key="2">
    <source>
        <dbReference type="Proteomes" id="UP001631969"/>
    </source>
</evidence>
<organism evidence="1 2">
    <name type="scientific">Paenibacillus mesotrionivorans</name>
    <dbReference type="NCBI Taxonomy" id="3160968"/>
    <lineage>
        <taxon>Bacteria</taxon>
        <taxon>Bacillati</taxon>
        <taxon>Bacillota</taxon>
        <taxon>Bacilli</taxon>
        <taxon>Bacillales</taxon>
        <taxon>Paenibacillaceae</taxon>
        <taxon>Paenibacillus</taxon>
    </lineage>
</organism>
<sequence>MKRIIFLLGILIVLAWGVYNGDWRGESGKVLEVETRQTPTAGAGASDKMSIHITKDQVYKGNLLLVNKEYAVPKQGADLKNIRLSGTKELSSRFNLADSSVQLTEMMAERLAVMFEAAEEDGVNHFRINSGYRSEKEQKQLFKQMGDQYAMPAGFSEHNTGLSVDIGSTLMEMSKAPEGEWLQKNSWQYGFILRYPKSKTEITGIRYEPWHFRYVGLPHSAIMQQKNLVLEEYLDELKEKRSMTVKVGKDKYGLFYYPVSGDTTVQVPAQGQYEVSGDNREGVIITVVL</sequence>
<dbReference type="Proteomes" id="UP001631969">
    <property type="component" value="Unassembled WGS sequence"/>
</dbReference>
<keyword evidence="2" id="KW-1185">Reference proteome</keyword>
<dbReference type="EC" id="3.4.17.-" evidence="1"/>
<accession>A0ACC7NZ48</accession>
<keyword evidence="1" id="KW-0121">Carboxypeptidase</keyword>
<name>A0ACC7NZ48_9BACL</name>
<dbReference type="EMBL" id="JBJURJ010000008">
    <property type="protein sequence ID" value="MFM9329304.1"/>
    <property type="molecule type" value="Genomic_DNA"/>
</dbReference>
<evidence type="ECO:0000313" key="1">
    <source>
        <dbReference type="EMBL" id="MFM9329304.1"/>
    </source>
</evidence>
<proteinExistence type="predicted"/>
<reference evidence="1" key="1">
    <citation type="submission" date="2024-12" db="EMBL/GenBank/DDBJ databases">
        <authorList>
            <person name="Wu N."/>
        </authorList>
    </citation>
    <scope>NUCLEOTIDE SEQUENCE</scope>
    <source>
        <strain evidence="1">P15</strain>
    </source>
</reference>
<keyword evidence="1" id="KW-0378">Hydrolase</keyword>
<gene>
    <name evidence="1" type="ORF">ACI1P1_13495</name>
</gene>
<keyword evidence="1" id="KW-0645">Protease</keyword>